<name>E6LK46_9FIRM</name>
<evidence type="ECO:0000313" key="3">
    <source>
        <dbReference type="EMBL" id="EFU77686.1"/>
    </source>
</evidence>
<organism evidence="3 4">
    <name type="scientific">Lachnoanaerobaculum saburreum DSM 3986</name>
    <dbReference type="NCBI Taxonomy" id="887325"/>
    <lineage>
        <taxon>Bacteria</taxon>
        <taxon>Bacillati</taxon>
        <taxon>Bacillota</taxon>
        <taxon>Clostridia</taxon>
        <taxon>Lachnospirales</taxon>
        <taxon>Lachnospiraceae</taxon>
        <taxon>Lachnoanaerobaculum</taxon>
    </lineage>
</organism>
<dbReference type="eggNOG" id="ENOG5032RT6">
    <property type="taxonomic scope" value="Bacteria"/>
</dbReference>
<feature type="chain" id="PRO_5003207795" description="Cell wall-binding repeat protein" evidence="2">
    <location>
        <begin position="26"/>
        <end position="218"/>
    </location>
</feature>
<sequence length="218" mass="24728">MLMRNIKMLLLLPVFVVFFTINAYAGTWKQDTKGWWYDQGNGTWPSNSWQWIDGNSDGTAECYYFDKFGYCMTNTITPDNYRVNASGAWVKNNIVQTKKVDIADARYTILNGTIRVLKYNEVLAVQGISDPNPNSSIDRDKDFILFILDTPQKLTCKTIDGGSYSRTVKVLSLNYLPDIKAYNGQHVKAGFDLNVAYWPSDTSLPLGAPVINDMYIDK</sequence>
<evidence type="ECO:0000256" key="2">
    <source>
        <dbReference type="SAM" id="SignalP"/>
    </source>
</evidence>
<comment type="caution">
    <text evidence="3">The sequence shown here is derived from an EMBL/GenBank/DDBJ whole genome shotgun (WGS) entry which is preliminary data.</text>
</comment>
<dbReference type="HOGENOM" id="CLU_1265631_0_0_9"/>
<dbReference type="Proteomes" id="UP000003434">
    <property type="component" value="Unassembled WGS sequence"/>
</dbReference>
<gene>
    <name evidence="3" type="ORF">HMPREF0381_0331</name>
</gene>
<feature type="signal peptide" evidence="2">
    <location>
        <begin position="1"/>
        <end position="25"/>
    </location>
</feature>
<reference evidence="3 4" key="1">
    <citation type="submission" date="2010-12" db="EMBL/GenBank/DDBJ databases">
        <authorList>
            <person name="Muzny D."/>
            <person name="Qin X."/>
            <person name="Deng J."/>
            <person name="Jiang H."/>
            <person name="Liu Y."/>
            <person name="Qu J."/>
            <person name="Song X.-Z."/>
            <person name="Zhang L."/>
            <person name="Thornton R."/>
            <person name="Coyle M."/>
            <person name="Francisco L."/>
            <person name="Jackson L."/>
            <person name="Javaid M."/>
            <person name="Korchina V."/>
            <person name="Kovar C."/>
            <person name="Mata R."/>
            <person name="Mathew T."/>
            <person name="Ngo R."/>
            <person name="Nguyen L."/>
            <person name="Nguyen N."/>
            <person name="Okwuonu G."/>
            <person name="Ongeri F."/>
            <person name="Pham C."/>
            <person name="Simmons D."/>
            <person name="Wilczek-Boney K."/>
            <person name="Hale W."/>
            <person name="Jakkamsetti A."/>
            <person name="Pham P."/>
            <person name="Ruth R."/>
            <person name="San Lucas F."/>
            <person name="Warren J."/>
            <person name="Zhang J."/>
            <person name="Zhao Z."/>
            <person name="Zhou C."/>
            <person name="Zhu D."/>
            <person name="Lee S."/>
            <person name="Bess C."/>
            <person name="Blankenburg K."/>
            <person name="Forbes L."/>
            <person name="Fu Q."/>
            <person name="Gubbala S."/>
            <person name="Hirani K."/>
            <person name="Jayaseelan J.C."/>
            <person name="Lara F."/>
            <person name="Munidasa M."/>
            <person name="Palculict T."/>
            <person name="Patil S."/>
            <person name="Pu L.-L."/>
            <person name="Saada N."/>
            <person name="Tang L."/>
            <person name="Weissenberger G."/>
            <person name="Zhu Y."/>
            <person name="Hemphill L."/>
            <person name="Shang Y."/>
            <person name="Youmans B."/>
            <person name="Ayvaz T."/>
            <person name="Ross M."/>
            <person name="Santibanez J."/>
            <person name="Aqrawi P."/>
            <person name="Gross S."/>
            <person name="Joshi V."/>
            <person name="Fowler G."/>
            <person name="Nazareth L."/>
            <person name="Reid J."/>
            <person name="Worley K."/>
            <person name="Petrosino J."/>
            <person name="Highlander S."/>
            <person name="Gibbs R."/>
        </authorList>
    </citation>
    <scope>NUCLEOTIDE SEQUENCE [LARGE SCALE GENOMIC DNA]</scope>
    <source>
        <strain evidence="3 4">DSM 3986</strain>
    </source>
</reference>
<dbReference type="EMBL" id="AEPW01000008">
    <property type="protein sequence ID" value="EFU77686.1"/>
    <property type="molecule type" value="Genomic_DNA"/>
</dbReference>
<proteinExistence type="predicted"/>
<evidence type="ECO:0000313" key="4">
    <source>
        <dbReference type="Proteomes" id="UP000003434"/>
    </source>
</evidence>
<dbReference type="SUPFAM" id="SSF69360">
    <property type="entry name" value="Cell wall binding repeat"/>
    <property type="match status" value="1"/>
</dbReference>
<protein>
    <recommendedName>
        <fullName evidence="5">Cell wall-binding repeat protein</fullName>
    </recommendedName>
</protein>
<keyword evidence="2" id="KW-0732">Signal</keyword>
<dbReference type="Gene3D" id="2.10.270.10">
    <property type="entry name" value="Cholin Binding"/>
    <property type="match status" value="1"/>
</dbReference>
<dbReference type="AlphaFoldDB" id="E6LK46"/>
<accession>E6LK46</accession>
<dbReference type="Pfam" id="PF19085">
    <property type="entry name" value="Choline_bind_2"/>
    <property type="match status" value="1"/>
</dbReference>
<keyword evidence="1" id="KW-0677">Repeat</keyword>
<dbReference type="InterPro" id="IPR018337">
    <property type="entry name" value="Cell_wall/Cho-bd_repeat"/>
</dbReference>
<evidence type="ECO:0000256" key="1">
    <source>
        <dbReference type="ARBA" id="ARBA00022737"/>
    </source>
</evidence>
<evidence type="ECO:0008006" key="5">
    <source>
        <dbReference type="Google" id="ProtNLM"/>
    </source>
</evidence>